<gene>
    <name evidence="1" type="ORF">FRACYDRAFT_270915</name>
</gene>
<keyword evidence="2" id="KW-1185">Reference proteome</keyword>
<dbReference type="Proteomes" id="UP000095751">
    <property type="component" value="Unassembled WGS sequence"/>
</dbReference>
<dbReference type="AlphaFoldDB" id="A0A1E7EZ13"/>
<accession>A0A1E7EZ13</accession>
<organism evidence="1 2">
    <name type="scientific">Fragilariopsis cylindrus CCMP1102</name>
    <dbReference type="NCBI Taxonomy" id="635003"/>
    <lineage>
        <taxon>Eukaryota</taxon>
        <taxon>Sar</taxon>
        <taxon>Stramenopiles</taxon>
        <taxon>Ochrophyta</taxon>
        <taxon>Bacillariophyta</taxon>
        <taxon>Bacillariophyceae</taxon>
        <taxon>Bacillariophycidae</taxon>
        <taxon>Bacillariales</taxon>
        <taxon>Bacillariaceae</taxon>
        <taxon>Fragilariopsis</taxon>
    </lineage>
</organism>
<dbReference type="EMBL" id="KV784369">
    <property type="protein sequence ID" value="OEU11035.1"/>
    <property type="molecule type" value="Genomic_DNA"/>
</dbReference>
<name>A0A1E7EZ13_9STRA</name>
<proteinExistence type="predicted"/>
<protein>
    <submittedName>
        <fullName evidence="1">Uncharacterized protein</fullName>
    </submittedName>
</protein>
<sequence length="265" mass="30896">MCWDDDEDEIDEEGGIVHLVEDLYPIQLLGFTYRNRPEVQCNWKTVSFIPLVARLSKEFGLFEVEARGGLLCEDNGRNVLQNLIFSDGSERLYNYDDKHYESIDGKYLQVLIQLRQMDLLKKEDIQRYELLDRLCGHSCYFAESYFAEKRFQFLVEWDPSALTRISDRGWPHLNSAIYPFGATIRTFQLIFDAGIKYFPKQKGIHMLFRQGIGTNGKTPFQIFCEDFGYEQVMKVIEETLIRYSDTPINIVDALITAAIDENVHL</sequence>
<evidence type="ECO:0000313" key="2">
    <source>
        <dbReference type="Proteomes" id="UP000095751"/>
    </source>
</evidence>
<dbReference type="OrthoDB" id="56217at2759"/>
<dbReference type="InParanoid" id="A0A1E7EZ13"/>
<dbReference type="KEGG" id="fcy:FRACYDRAFT_270915"/>
<feature type="non-terminal residue" evidence="1">
    <location>
        <position position="265"/>
    </location>
</feature>
<evidence type="ECO:0000313" key="1">
    <source>
        <dbReference type="EMBL" id="OEU11035.1"/>
    </source>
</evidence>
<reference evidence="1 2" key="1">
    <citation type="submission" date="2016-09" db="EMBL/GenBank/DDBJ databases">
        <title>Extensive genetic diversity and differential bi-allelic expression allows diatom success in the polar Southern Ocean.</title>
        <authorList>
            <consortium name="DOE Joint Genome Institute"/>
            <person name="Mock T."/>
            <person name="Otillar R.P."/>
            <person name="Strauss J."/>
            <person name="Dupont C."/>
            <person name="Frickenhaus S."/>
            <person name="Maumus F."/>
            <person name="Mcmullan M."/>
            <person name="Sanges R."/>
            <person name="Schmutz J."/>
            <person name="Toseland A."/>
            <person name="Valas R."/>
            <person name="Veluchamy A."/>
            <person name="Ward B.J."/>
            <person name="Allen A."/>
            <person name="Barry K."/>
            <person name="Falciatore A."/>
            <person name="Ferrante M."/>
            <person name="Fortunato A.E."/>
            <person name="Gloeckner G."/>
            <person name="Gruber A."/>
            <person name="Hipkin R."/>
            <person name="Janech M."/>
            <person name="Kroth P."/>
            <person name="Leese F."/>
            <person name="Lindquist E."/>
            <person name="Lyon B.R."/>
            <person name="Martin J."/>
            <person name="Mayer C."/>
            <person name="Parker M."/>
            <person name="Quesneville H."/>
            <person name="Raymond J."/>
            <person name="Uhlig C."/>
            <person name="Valentin K.U."/>
            <person name="Worden A.Z."/>
            <person name="Armbrust E.V."/>
            <person name="Bowler C."/>
            <person name="Green B."/>
            <person name="Moulton V."/>
            <person name="Van Oosterhout C."/>
            <person name="Grigoriev I."/>
        </authorList>
    </citation>
    <scope>NUCLEOTIDE SEQUENCE [LARGE SCALE GENOMIC DNA]</scope>
    <source>
        <strain evidence="1 2">CCMP1102</strain>
    </source>
</reference>